<dbReference type="Proteomes" id="UP000516437">
    <property type="component" value="Chromosome 4"/>
</dbReference>
<dbReference type="OrthoDB" id="786617at2759"/>
<feature type="region of interest" description="Disordered" evidence="1">
    <location>
        <begin position="390"/>
        <end position="414"/>
    </location>
</feature>
<comment type="caution">
    <text evidence="2">The sequence shown here is derived from an EMBL/GenBank/DDBJ whole genome shotgun (WGS) entry which is preliminary data.</text>
</comment>
<keyword evidence="3" id="KW-1185">Reference proteome</keyword>
<accession>A0A6A1VUC2</accession>
<reference evidence="2 3" key="1">
    <citation type="journal article" date="2019" name="Plant Biotechnol. J.">
        <title>The red bayberry genome and genetic basis of sex determination.</title>
        <authorList>
            <person name="Jia H.M."/>
            <person name="Jia H.J."/>
            <person name="Cai Q.L."/>
            <person name="Wang Y."/>
            <person name="Zhao H.B."/>
            <person name="Yang W.F."/>
            <person name="Wang G.Y."/>
            <person name="Li Y.H."/>
            <person name="Zhan D.L."/>
            <person name="Shen Y.T."/>
            <person name="Niu Q.F."/>
            <person name="Chang L."/>
            <person name="Qiu J."/>
            <person name="Zhao L."/>
            <person name="Xie H.B."/>
            <person name="Fu W.Y."/>
            <person name="Jin J."/>
            <person name="Li X.W."/>
            <person name="Jiao Y."/>
            <person name="Zhou C.C."/>
            <person name="Tu T."/>
            <person name="Chai C.Y."/>
            <person name="Gao J.L."/>
            <person name="Fan L.J."/>
            <person name="van de Weg E."/>
            <person name="Wang J.Y."/>
            <person name="Gao Z.S."/>
        </authorList>
    </citation>
    <scope>NUCLEOTIDE SEQUENCE [LARGE SCALE GENOMIC DNA]</scope>
    <source>
        <tissue evidence="2">Leaves</tissue>
    </source>
</reference>
<feature type="compositionally biased region" description="Basic and acidic residues" evidence="1">
    <location>
        <begin position="259"/>
        <end position="271"/>
    </location>
</feature>
<dbReference type="AlphaFoldDB" id="A0A6A1VUC2"/>
<feature type="region of interest" description="Disordered" evidence="1">
    <location>
        <begin position="259"/>
        <end position="348"/>
    </location>
</feature>
<feature type="compositionally biased region" description="Low complexity" evidence="1">
    <location>
        <begin position="216"/>
        <end position="228"/>
    </location>
</feature>
<feature type="region of interest" description="Disordered" evidence="1">
    <location>
        <begin position="53"/>
        <end position="246"/>
    </location>
</feature>
<protein>
    <submittedName>
        <fullName evidence="2">Uncharacterized protein</fullName>
    </submittedName>
</protein>
<dbReference type="PANTHER" id="PTHR36808">
    <property type="entry name" value="TRANSCRIPTIONAL REGULATOR ATRX-LIKE PROTEIN"/>
    <property type="match status" value="1"/>
</dbReference>
<evidence type="ECO:0000313" key="3">
    <source>
        <dbReference type="Proteomes" id="UP000516437"/>
    </source>
</evidence>
<evidence type="ECO:0000256" key="1">
    <source>
        <dbReference type="SAM" id="MobiDB-lite"/>
    </source>
</evidence>
<name>A0A6A1VUC2_9ROSI</name>
<feature type="compositionally biased region" description="Basic residues" evidence="1">
    <location>
        <begin position="53"/>
        <end position="70"/>
    </location>
</feature>
<feature type="compositionally biased region" description="Polar residues" evidence="1">
    <location>
        <begin position="173"/>
        <end position="184"/>
    </location>
</feature>
<sequence>MGKSSSSNKKKRSKNNSSQVFTLSLTYRRISVRVCNIRALGFLLSFPCETGRTRKISKSRRRDKKSKKLHRRDESLSYLSDDDSRSSMSVSCSSSEDDHRHRRARSRVRKDVKGSKKRPQRHSYGGESSEESPHMRKRIRSKRKDGSKVVRKTHKKKKLRREASMSSMSSVSYTCQVGSTSSYESEFGSHRGRSKGKEKQKGKLEKVRSGTKRSSYRSMSHSSCSRSSEGNEYGCEKKKTDENNSKRLRSVIMVIEKEGRVSDKEEHKEEIVYDNDDYPSCRSNDSNEGGHKRELDHPSNGLSDKKVMGEDEKGEEPIVSNIRTTEPTESFEDVEGQYNTSNPSCYGIGTNDSVKEKFGEESSGVNSDELESILRRRALENLRRFRGGLRSNAKSPACKTDKSEGEVKQPSPAKAELGQIYLPKEDCVKIVGAKSPKEDSAKSVGVTQVPKEINVPPRRDSKFYLQHSENNVSGKDAGHQAGSAKQEFACAPAQVAIDGKPNEKVNSAVVSVTNGLQLNTSALQHNSLNTHKSLKQRPSSDKSHQADLLGTESALVKSAVVTQTMTPTNTNIDVDIKNACSSGAPEGSSCLNSSLAVNRSGKPQDEITEGSQFEQKTMTVMRGGEMVQVSYKVYIPKKAPALARRHIKR</sequence>
<dbReference type="EMBL" id="RXIC02000022">
    <property type="protein sequence ID" value="KAB1215646.1"/>
    <property type="molecule type" value="Genomic_DNA"/>
</dbReference>
<dbReference type="PANTHER" id="PTHR36808:SF1">
    <property type="entry name" value="TRANSCRIPTIONAL REGULATOR ATRX-LIKE PROTEIN"/>
    <property type="match status" value="1"/>
</dbReference>
<gene>
    <name evidence="2" type="ORF">CJ030_MR4G023307</name>
</gene>
<proteinExistence type="predicted"/>
<feature type="compositionally biased region" description="Basic residues" evidence="1">
    <location>
        <begin position="135"/>
        <end position="160"/>
    </location>
</feature>
<organism evidence="2 3">
    <name type="scientific">Morella rubra</name>
    <name type="common">Chinese bayberry</name>
    <dbReference type="NCBI Taxonomy" id="262757"/>
    <lineage>
        <taxon>Eukaryota</taxon>
        <taxon>Viridiplantae</taxon>
        <taxon>Streptophyta</taxon>
        <taxon>Embryophyta</taxon>
        <taxon>Tracheophyta</taxon>
        <taxon>Spermatophyta</taxon>
        <taxon>Magnoliopsida</taxon>
        <taxon>eudicotyledons</taxon>
        <taxon>Gunneridae</taxon>
        <taxon>Pentapetalae</taxon>
        <taxon>rosids</taxon>
        <taxon>fabids</taxon>
        <taxon>Fagales</taxon>
        <taxon>Myricaceae</taxon>
        <taxon>Morella</taxon>
    </lineage>
</organism>
<feature type="compositionally biased region" description="Basic and acidic residues" evidence="1">
    <location>
        <begin position="234"/>
        <end position="245"/>
    </location>
</feature>
<evidence type="ECO:0000313" key="2">
    <source>
        <dbReference type="EMBL" id="KAB1215646.1"/>
    </source>
</evidence>
<feature type="compositionally biased region" description="Basic and acidic residues" evidence="1">
    <location>
        <begin position="195"/>
        <end position="208"/>
    </location>
</feature>
<feature type="compositionally biased region" description="Basic and acidic residues" evidence="1">
    <location>
        <begin position="288"/>
        <end position="311"/>
    </location>
</feature>